<feature type="compositionally biased region" description="Low complexity" evidence="7">
    <location>
        <begin position="44"/>
        <end position="67"/>
    </location>
</feature>
<dbReference type="AlphaFoldDB" id="A0AAN6JIC8"/>
<comment type="similarity">
    <text evidence="3">Belongs to the FMP46 family.</text>
</comment>
<dbReference type="PANTHER" id="PTHR28071:SF1">
    <property type="entry name" value="REDOX PROTEIN FMP46, MITOCHONDRIAL-RELATED"/>
    <property type="match status" value="1"/>
</dbReference>
<evidence type="ECO:0000313" key="9">
    <source>
        <dbReference type="Proteomes" id="UP001176521"/>
    </source>
</evidence>
<proteinExistence type="inferred from homology"/>
<evidence type="ECO:0000256" key="2">
    <source>
        <dbReference type="ARBA" id="ARBA00004173"/>
    </source>
</evidence>
<feature type="region of interest" description="Disordered" evidence="7">
    <location>
        <begin position="31"/>
        <end position="73"/>
    </location>
</feature>
<evidence type="ECO:0000256" key="7">
    <source>
        <dbReference type="SAM" id="MobiDB-lite"/>
    </source>
</evidence>
<sequence>MSFRFHFTKPMLSLFHDPSNPASQRALALVKAAARNPPPSIARATSSSNPADTSSPSSASASVSSPDAPKRDEAEVDRYLREAAASPQDASYSTLYDIEVVDNQPTSDQLRTIRDTVKLGNVSREDAMLLGLKQDDLANDVLLVDWDNNRSATNLRGVQELLAELHRERGKAPKQDGAQSGGGGGCTIM</sequence>
<comment type="caution">
    <text evidence="8">The sequence shown here is derived from an EMBL/GenBank/DDBJ whole genome shotgun (WGS) entry which is preliminary data.</text>
</comment>
<keyword evidence="9" id="KW-1185">Reference proteome</keyword>
<evidence type="ECO:0000313" key="8">
    <source>
        <dbReference type="EMBL" id="KAK0525374.1"/>
    </source>
</evidence>
<dbReference type="GO" id="GO:0005739">
    <property type="term" value="C:mitochondrion"/>
    <property type="evidence" value="ECO:0007669"/>
    <property type="project" value="UniProtKB-SubCell"/>
</dbReference>
<organism evidence="8 9">
    <name type="scientific">Tilletia horrida</name>
    <dbReference type="NCBI Taxonomy" id="155126"/>
    <lineage>
        <taxon>Eukaryota</taxon>
        <taxon>Fungi</taxon>
        <taxon>Dikarya</taxon>
        <taxon>Basidiomycota</taxon>
        <taxon>Ustilaginomycotina</taxon>
        <taxon>Exobasidiomycetes</taxon>
        <taxon>Tilletiales</taxon>
        <taxon>Tilletiaceae</taxon>
        <taxon>Tilletia</taxon>
    </lineage>
</organism>
<dbReference type="Pfam" id="PF07955">
    <property type="entry name" value="DUF1687"/>
    <property type="match status" value="1"/>
</dbReference>
<name>A0AAN6JIC8_9BASI</name>
<dbReference type="InterPro" id="IPR012882">
    <property type="entry name" value="Fmp46"/>
</dbReference>
<accession>A0AAN6JIC8</accession>
<comment type="subcellular location">
    <subcellularLocation>
        <location evidence="2">Mitochondrion</location>
    </subcellularLocation>
</comment>
<feature type="region of interest" description="Disordered" evidence="7">
    <location>
        <begin position="168"/>
        <end position="189"/>
    </location>
</feature>
<feature type="compositionally biased region" description="Gly residues" evidence="7">
    <location>
        <begin position="179"/>
        <end position="189"/>
    </location>
</feature>
<evidence type="ECO:0000256" key="5">
    <source>
        <dbReference type="ARBA" id="ARBA00023002"/>
    </source>
</evidence>
<dbReference type="EMBL" id="JAPDMQ010000401">
    <property type="protein sequence ID" value="KAK0525374.1"/>
    <property type="molecule type" value="Genomic_DNA"/>
</dbReference>
<keyword evidence="5" id="KW-0560">Oxidoreductase</keyword>
<dbReference type="Proteomes" id="UP001176521">
    <property type="component" value="Unassembled WGS sequence"/>
</dbReference>
<reference evidence="8" key="1">
    <citation type="journal article" date="2023" name="PhytoFront">
        <title>Draft Genome Resources of Seven Strains of Tilletia horrida, Causal Agent of Kernel Smut of Rice.</title>
        <authorList>
            <person name="Khanal S."/>
            <person name="Antony Babu S."/>
            <person name="Zhou X.G."/>
        </authorList>
    </citation>
    <scope>NUCLEOTIDE SEQUENCE</scope>
    <source>
        <strain evidence="8">TX3</strain>
    </source>
</reference>
<comment type="function">
    <text evidence="1">Putative mitochondrial redox protein which could be involved in the reduction of small toxic molecules.</text>
</comment>
<dbReference type="PANTHER" id="PTHR28071">
    <property type="entry name" value="REDOX PROTEIN FMP46, MITOCHONDRIAL-RELATED"/>
    <property type="match status" value="1"/>
</dbReference>
<protein>
    <submittedName>
        <fullName evidence="8">Uncharacterized protein</fullName>
    </submittedName>
</protein>
<evidence type="ECO:0000256" key="4">
    <source>
        <dbReference type="ARBA" id="ARBA00022946"/>
    </source>
</evidence>
<evidence type="ECO:0000256" key="1">
    <source>
        <dbReference type="ARBA" id="ARBA00002963"/>
    </source>
</evidence>
<dbReference type="InterPro" id="IPR036249">
    <property type="entry name" value="Thioredoxin-like_sf"/>
</dbReference>
<dbReference type="SUPFAM" id="SSF52833">
    <property type="entry name" value="Thioredoxin-like"/>
    <property type="match status" value="1"/>
</dbReference>
<gene>
    <name evidence="8" type="ORF">OC842_005518</name>
</gene>
<evidence type="ECO:0000256" key="3">
    <source>
        <dbReference type="ARBA" id="ARBA00009734"/>
    </source>
</evidence>
<keyword evidence="4" id="KW-0809">Transit peptide</keyword>
<evidence type="ECO:0000256" key="6">
    <source>
        <dbReference type="ARBA" id="ARBA00023128"/>
    </source>
</evidence>
<keyword evidence="6" id="KW-0496">Mitochondrion</keyword>
<dbReference type="GO" id="GO:0016491">
    <property type="term" value="F:oxidoreductase activity"/>
    <property type="evidence" value="ECO:0007669"/>
    <property type="project" value="UniProtKB-KW"/>
</dbReference>